<feature type="region of interest" description="Disordered" evidence="1">
    <location>
        <begin position="90"/>
        <end position="118"/>
    </location>
</feature>
<name>A0A9D3URP9_9ROSI</name>
<evidence type="ECO:0000313" key="3">
    <source>
        <dbReference type="Proteomes" id="UP000828251"/>
    </source>
</evidence>
<dbReference type="EMBL" id="JAIQCV010000010">
    <property type="protein sequence ID" value="KAH1056036.1"/>
    <property type="molecule type" value="Genomic_DNA"/>
</dbReference>
<dbReference type="AlphaFoldDB" id="A0A9D3URP9"/>
<protein>
    <submittedName>
        <fullName evidence="2">Uncharacterized protein</fullName>
    </submittedName>
</protein>
<dbReference type="Proteomes" id="UP000828251">
    <property type="component" value="Unassembled WGS sequence"/>
</dbReference>
<organism evidence="2 3">
    <name type="scientific">Gossypium stocksii</name>
    <dbReference type="NCBI Taxonomy" id="47602"/>
    <lineage>
        <taxon>Eukaryota</taxon>
        <taxon>Viridiplantae</taxon>
        <taxon>Streptophyta</taxon>
        <taxon>Embryophyta</taxon>
        <taxon>Tracheophyta</taxon>
        <taxon>Spermatophyta</taxon>
        <taxon>Magnoliopsida</taxon>
        <taxon>eudicotyledons</taxon>
        <taxon>Gunneridae</taxon>
        <taxon>Pentapetalae</taxon>
        <taxon>rosids</taxon>
        <taxon>malvids</taxon>
        <taxon>Malvales</taxon>
        <taxon>Malvaceae</taxon>
        <taxon>Malvoideae</taxon>
        <taxon>Gossypium</taxon>
    </lineage>
</organism>
<evidence type="ECO:0000256" key="1">
    <source>
        <dbReference type="SAM" id="MobiDB-lite"/>
    </source>
</evidence>
<accession>A0A9D3URP9</accession>
<comment type="caution">
    <text evidence="2">The sequence shown here is derived from an EMBL/GenBank/DDBJ whole genome shotgun (WGS) entry which is preliminary data.</text>
</comment>
<keyword evidence="3" id="KW-1185">Reference proteome</keyword>
<reference evidence="2 3" key="1">
    <citation type="journal article" date="2021" name="Plant Biotechnol. J.">
        <title>Multi-omics assisted identification of the key and species-specific regulatory components of drought-tolerant mechanisms in Gossypium stocksii.</title>
        <authorList>
            <person name="Yu D."/>
            <person name="Ke L."/>
            <person name="Zhang D."/>
            <person name="Wu Y."/>
            <person name="Sun Y."/>
            <person name="Mei J."/>
            <person name="Sun J."/>
            <person name="Sun Y."/>
        </authorList>
    </citation>
    <scope>NUCLEOTIDE SEQUENCE [LARGE SCALE GENOMIC DNA]</scope>
    <source>
        <strain evidence="3">cv. E1</strain>
        <tissue evidence="2">Leaf</tissue>
    </source>
</reference>
<sequence>MLLEKGFTLKESTYTNLMRIFDTTRKGEIRNYAARHSGPTCFPFTITILCLKAKIFPNVTKTGYSEGTITDWDFYRVAGDSVLQQLVELSNNPHEEEEDPTKIEPMQSAEIPSKEKPIEPITELDMAASTFRTHSPHPDLRDELSKLMDLMQHI</sequence>
<proteinExistence type="predicted"/>
<evidence type="ECO:0000313" key="2">
    <source>
        <dbReference type="EMBL" id="KAH1056036.1"/>
    </source>
</evidence>
<gene>
    <name evidence="2" type="ORF">J1N35_034101</name>
</gene>